<dbReference type="Proteomes" id="UP000193495">
    <property type="component" value="Unassembled WGS sequence"/>
</dbReference>
<organism evidence="3 4">
    <name type="scientific">Limimaricola soesokkakensis</name>
    <dbReference type="NCBI Taxonomy" id="1343159"/>
    <lineage>
        <taxon>Bacteria</taxon>
        <taxon>Pseudomonadati</taxon>
        <taxon>Pseudomonadota</taxon>
        <taxon>Alphaproteobacteria</taxon>
        <taxon>Rhodobacterales</taxon>
        <taxon>Paracoccaceae</taxon>
        <taxon>Limimaricola</taxon>
    </lineage>
</organism>
<accession>A0A1X6YWY8</accession>
<dbReference type="InterPro" id="IPR006121">
    <property type="entry name" value="HMA_dom"/>
</dbReference>
<reference evidence="2 5" key="2">
    <citation type="submission" date="2018-03" db="EMBL/GenBank/DDBJ databases">
        <title>Genomic Encyclopedia of Archaeal and Bacterial Type Strains, Phase II (KMG-II): from individual species to whole genera.</title>
        <authorList>
            <person name="Goeker M."/>
        </authorList>
    </citation>
    <scope>NUCLEOTIDE SEQUENCE [LARGE SCALE GENOMIC DNA]</scope>
    <source>
        <strain evidence="2 5">DSM 29956</strain>
    </source>
</reference>
<dbReference type="InterPro" id="IPR036163">
    <property type="entry name" value="HMA_dom_sf"/>
</dbReference>
<dbReference type="CDD" id="cd00371">
    <property type="entry name" value="HMA"/>
    <property type="match status" value="1"/>
</dbReference>
<evidence type="ECO:0000313" key="5">
    <source>
        <dbReference type="Proteomes" id="UP000240624"/>
    </source>
</evidence>
<dbReference type="AlphaFoldDB" id="A0A1X6YWY8"/>
<dbReference type="EMBL" id="FWFY01000003">
    <property type="protein sequence ID" value="SLN33676.1"/>
    <property type="molecule type" value="Genomic_DNA"/>
</dbReference>
<evidence type="ECO:0000259" key="1">
    <source>
        <dbReference type="PROSITE" id="PS50846"/>
    </source>
</evidence>
<evidence type="ECO:0000313" key="3">
    <source>
        <dbReference type="EMBL" id="SLN33676.1"/>
    </source>
</evidence>
<dbReference type="SUPFAM" id="SSF55008">
    <property type="entry name" value="HMA, heavy metal-associated domain"/>
    <property type="match status" value="1"/>
</dbReference>
<evidence type="ECO:0000313" key="4">
    <source>
        <dbReference type="Proteomes" id="UP000193495"/>
    </source>
</evidence>
<evidence type="ECO:0000313" key="2">
    <source>
        <dbReference type="EMBL" id="PSK87745.1"/>
    </source>
</evidence>
<reference evidence="3 4" key="1">
    <citation type="submission" date="2017-03" db="EMBL/GenBank/DDBJ databases">
        <authorList>
            <person name="Afonso C.L."/>
            <person name="Miller P.J."/>
            <person name="Scott M.A."/>
            <person name="Spackman E."/>
            <person name="Goraichik I."/>
            <person name="Dimitrov K.M."/>
            <person name="Suarez D.L."/>
            <person name="Swayne D.E."/>
        </authorList>
    </citation>
    <scope>NUCLEOTIDE SEQUENCE [LARGE SCALE GENOMIC DNA]</scope>
    <source>
        <strain evidence="3 4">CECT 8367</strain>
    </source>
</reference>
<proteinExistence type="predicted"/>
<feature type="domain" description="HMA" evidence="1">
    <location>
        <begin position="1"/>
        <end position="63"/>
    </location>
</feature>
<keyword evidence="5" id="KW-1185">Reference proteome</keyword>
<dbReference type="EMBL" id="PYGB01000002">
    <property type="protein sequence ID" value="PSK87745.1"/>
    <property type="molecule type" value="Genomic_DNA"/>
</dbReference>
<name>A0A1X6YWY8_9RHOB</name>
<gene>
    <name evidence="2" type="ORF">CLV79_102229</name>
    <name evidence="3" type="ORF">LOS8367_01312</name>
</gene>
<dbReference type="GO" id="GO:0046872">
    <property type="term" value="F:metal ion binding"/>
    <property type="evidence" value="ECO:0007669"/>
    <property type="project" value="InterPro"/>
</dbReference>
<dbReference type="Gene3D" id="3.30.70.100">
    <property type="match status" value="1"/>
</dbReference>
<dbReference type="OrthoDB" id="9801832at2"/>
<dbReference type="Pfam" id="PF00403">
    <property type="entry name" value="HMA"/>
    <property type="match status" value="1"/>
</dbReference>
<dbReference type="PROSITE" id="PS50846">
    <property type="entry name" value="HMA_2"/>
    <property type="match status" value="1"/>
</dbReference>
<dbReference type="Proteomes" id="UP000240624">
    <property type="component" value="Unassembled WGS sequence"/>
</dbReference>
<sequence length="66" mass="6752">MATYSIPDMSCGHCRAAVETAMRELDPSASVAVDLESRTAEIASAAPAEAVRAKLAEAGYPAKAIG</sequence>
<protein>
    <submittedName>
        <fullName evidence="2">Copper chaperone</fullName>
    </submittedName>
    <submittedName>
        <fullName evidence="3">Heavy-metal-associated domain protein</fullName>
    </submittedName>
</protein>
<dbReference type="RefSeq" id="WP_085895675.1">
    <property type="nucleotide sequence ID" value="NZ_FWFY01000003.1"/>
</dbReference>